<sequence length="346" mass="37336">MQIHPGHPVTPLMQAAIDGDLEMLRQHLDHLRAVDASGKTALMYAAEHGNDNCIPLLMNEAGMQEKEKGQTALILSVLALRVPPLPLVQAEAAMQDFAGMTASDYAIARGSYSAVATIDGYTKKNLKLTPLMCAARAGDVYSVEKLMDKHVRQKDTWGRTALIHAALCNSPIGNNCMRVLRHKEAGVQDVYGRTALIYAAMNCNLEGIKLLLETPSEVGATDREGKCALSYAIENKSYDSIYALASAECRVTPALFATCQKMKEDFVFKVFTEGASLQTIGENRVKSAGLDPQVCALCKGKAAVIASTPCNHICICVDCCRHCYDTNAGVCPACDQESCGWELISG</sequence>
<keyword evidence="2" id="KW-1185">Reference proteome</keyword>
<dbReference type="GeneID" id="5701614"/>
<accession>A8B8V5</accession>
<dbReference type="CDD" id="cd16449">
    <property type="entry name" value="RING-HC"/>
    <property type="match status" value="1"/>
</dbReference>
<dbReference type="InterPro" id="IPR002110">
    <property type="entry name" value="Ankyrin_rpt"/>
</dbReference>
<name>A8B8V5_GIAIC</name>
<dbReference type="InterPro" id="IPR001841">
    <property type="entry name" value="Znf_RING"/>
</dbReference>
<gene>
    <name evidence="1" type="ORF">GL50803_00101397</name>
</gene>
<comment type="caution">
    <text evidence="1">The sequence shown here is derived from an EMBL/GenBank/DDBJ whole genome shotgun (WGS) entry which is preliminary data.</text>
</comment>
<dbReference type="Gene3D" id="1.25.40.20">
    <property type="entry name" value="Ankyrin repeat-containing domain"/>
    <property type="match status" value="2"/>
</dbReference>
<evidence type="ECO:0000313" key="1">
    <source>
        <dbReference type="EMBL" id="KAE8302383.1"/>
    </source>
</evidence>
<dbReference type="SUPFAM" id="SSF48403">
    <property type="entry name" value="Ankyrin repeat"/>
    <property type="match status" value="1"/>
</dbReference>
<dbReference type="RefSeq" id="XP_001708699.1">
    <property type="nucleotide sequence ID" value="XM_001708647.1"/>
</dbReference>
<proteinExistence type="predicted"/>
<dbReference type="PROSITE" id="PS50088">
    <property type="entry name" value="ANK_REPEAT"/>
    <property type="match status" value="1"/>
</dbReference>
<dbReference type="KEGG" id="gla:GL50803_00101397"/>
<dbReference type="PANTHER" id="PTHR24120">
    <property type="entry name" value="GH07239P"/>
    <property type="match status" value="1"/>
</dbReference>
<dbReference type="Proteomes" id="UP000001548">
    <property type="component" value="Unassembled WGS sequence"/>
</dbReference>
<dbReference type="Pfam" id="PF12796">
    <property type="entry name" value="Ank_2"/>
    <property type="match status" value="2"/>
</dbReference>
<dbReference type="PROSITE" id="PS50089">
    <property type="entry name" value="ZF_RING_2"/>
    <property type="match status" value="1"/>
</dbReference>
<dbReference type="EMBL" id="AACB03000004">
    <property type="protein sequence ID" value="KAE8302383.1"/>
    <property type="molecule type" value="Genomic_DNA"/>
</dbReference>
<dbReference type="InterPro" id="IPR036770">
    <property type="entry name" value="Ankyrin_rpt-contain_sf"/>
</dbReference>
<dbReference type="SMART" id="SM00248">
    <property type="entry name" value="ANK"/>
    <property type="match status" value="5"/>
</dbReference>
<organism evidence="1 2">
    <name type="scientific">Giardia intestinalis (strain ATCC 50803 / WB clone C6)</name>
    <name type="common">Giardia lamblia</name>
    <dbReference type="NCBI Taxonomy" id="184922"/>
    <lineage>
        <taxon>Eukaryota</taxon>
        <taxon>Metamonada</taxon>
        <taxon>Diplomonadida</taxon>
        <taxon>Hexamitidae</taxon>
        <taxon>Giardiinae</taxon>
        <taxon>Giardia</taxon>
    </lineage>
</organism>
<dbReference type="VEuPathDB" id="GiardiaDB:GL50803_101397"/>
<dbReference type="HOGENOM" id="CLU_724499_0_0_1"/>
<dbReference type="STRING" id="184922.A8B8V5"/>
<reference evidence="1 2" key="1">
    <citation type="journal article" date="2007" name="Science">
        <title>Genomic minimalism in the early diverging intestinal parasite Giardia lamblia.</title>
        <authorList>
            <person name="Morrison H.G."/>
            <person name="McArthur A.G."/>
            <person name="Gillin F.D."/>
            <person name="Aley S.B."/>
            <person name="Adam R.D."/>
            <person name="Olsen G.J."/>
            <person name="Best A.A."/>
            <person name="Cande W.Z."/>
            <person name="Chen F."/>
            <person name="Cipriano M.J."/>
            <person name="Davids B.J."/>
            <person name="Dawson S.C."/>
            <person name="Elmendorf H.G."/>
            <person name="Hehl A.B."/>
            <person name="Holder M.E."/>
            <person name="Huse S.M."/>
            <person name="Kim U.U."/>
            <person name="Lasek-Nesselquist E."/>
            <person name="Manning G."/>
            <person name="Nigam A."/>
            <person name="Nixon J.E."/>
            <person name="Palm D."/>
            <person name="Passamaneck N.E."/>
            <person name="Prabhu A."/>
            <person name="Reich C.I."/>
            <person name="Reiner D.S."/>
            <person name="Samuelson J."/>
            <person name="Svard S.G."/>
            <person name="Sogin M.L."/>
        </authorList>
    </citation>
    <scope>NUCLEOTIDE SEQUENCE [LARGE SCALE GENOMIC DNA]</scope>
    <source>
        <strain evidence="1 2">WB C6</strain>
    </source>
</reference>
<evidence type="ECO:0000313" key="2">
    <source>
        <dbReference type="Proteomes" id="UP000001548"/>
    </source>
</evidence>
<dbReference type="AlphaFoldDB" id="A8B8V5"/>
<protein>
    <submittedName>
        <fullName evidence="1">Ankyrin repeat protein 1</fullName>
    </submittedName>
</protein>
<dbReference type="PANTHER" id="PTHR24120:SF4">
    <property type="entry name" value="GH07239P"/>
    <property type="match status" value="1"/>
</dbReference>
<dbReference type="OMA" id="NCNLEGI"/>